<feature type="compositionally biased region" description="Polar residues" evidence="1">
    <location>
        <begin position="27"/>
        <end position="36"/>
    </location>
</feature>
<reference evidence="3" key="1">
    <citation type="submission" date="2016-04" db="EMBL/GenBank/DDBJ databases">
        <authorList>
            <person name="Zhang B."/>
        </authorList>
    </citation>
    <scope>NUCLEOTIDE SEQUENCE [LARGE SCALE GENOMIC DNA]</scope>
    <source>
        <strain evidence="3">S10</strain>
    </source>
</reference>
<dbReference type="EMBL" id="CP015098">
    <property type="protein sequence ID" value="AMW08353.1"/>
    <property type="molecule type" value="Genomic_DNA"/>
</dbReference>
<evidence type="ECO:0000313" key="3">
    <source>
        <dbReference type="Proteomes" id="UP000076096"/>
    </source>
</evidence>
<sequence>MLRSTLRRLRIPGTTVETAGALRTKRSAVSATSSGPMRTETPKSRIELIAFGRAARLFDRKNFHLGGSSYGVEVIGNLPISSARQLFHPPLCLEAP</sequence>
<dbReference type="Proteomes" id="UP000076096">
    <property type="component" value="Chromosome"/>
</dbReference>
<feature type="region of interest" description="Disordered" evidence="1">
    <location>
        <begin position="20"/>
        <end position="40"/>
    </location>
</feature>
<dbReference type="KEGG" id="stsi:A4E84_01675"/>
<dbReference type="AlphaFoldDB" id="A0A143BT87"/>
<protein>
    <submittedName>
        <fullName evidence="2">Uncharacterized protein</fullName>
    </submittedName>
</protein>
<accession>A0A143BT87</accession>
<evidence type="ECO:0000313" key="2">
    <source>
        <dbReference type="EMBL" id="AMW08353.1"/>
    </source>
</evidence>
<gene>
    <name evidence="2" type="ORF">A4E84_01675</name>
</gene>
<keyword evidence="3" id="KW-1185">Reference proteome</keyword>
<name>A0A143BT87_9ACTN</name>
<dbReference type="STRING" id="1783515.A4E84_01675"/>
<organism evidence="2 3">
    <name type="scientific">Streptomyces qaidamensis</name>
    <dbReference type="NCBI Taxonomy" id="1783515"/>
    <lineage>
        <taxon>Bacteria</taxon>
        <taxon>Bacillati</taxon>
        <taxon>Actinomycetota</taxon>
        <taxon>Actinomycetes</taxon>
        <taxon>Kitasatosporales</taxon>
        <taxon>Streptomycetaceae</taxon>
        <taxon>Streptomyces</taxon>
        <taxon>Streptomyces aurantiacus group</taxon>
    </lineage>
</organism>
<evidence type="ECO:0000256" key="1">
    <source>
        <dbReference type="SAM" id="MobiDB-lite"/>
    </source>
</evidence>
<proteinExistence type="predicted"/>